<evidence type="ECO:0000256" key="1">
    <source>
        <dbReference type="ARBA" id="ARBA00006484"/>
    </source>
</evidence>
<dbReference type="EMBL" id="LMAR01000094">
    <property type="protein sequence ID" value="KQK27696.1"/>
    <property type="molecule type" value="Genomic_DNA"/>
</dbReference>
<dbReference type="RefSeq" id="WP_055730963.1">
    <property type="nucleotide sequence ID" value="NZ_LMAR01000094.1"/>
</dbReference>
<dbReference type="Proteomes" id="UP000051562">
    <property type="component" value="Unassembled WGS sequence"/>
</dbReference>
<gene>
    <name evidence="3" type="ORF">ARD30_25245</name>
</gene>
<evidence type="ECO:0000313" key="4">
    <source>
        <dbReference type="Proteomes" id="UP000051562"/>
    </source>
</evidence>
<evidence type="ECO:0000313" key="3">
    <source>
        <dbReference type="EMBL" id="KQK27696.1"/>
    </source>
</evidence>
<dbReference type="InterPro" id="IPR020904">
    <property type="entry name" value="Sc_DH/Rdtase_CS"/>
</dbReference>
<dbReference type="GO" id="GO:0016491">
    <property type="term" value="F:oxidoreductase activity"/>
    <property type="evidence" value="ECO:0007669"/>
    <property type="project" value="UniProtKB-KW"/>
</dbReference>
<protein>
    <recommendedName>
        <fullName evidence="5">Short-chain dehydrogenase</fullName>
    </recommendedName>
</protein>
<dbReference type="PANTHER" id="PTHR43477">
    <property type="entry name" value="DIHYDROANTICAPSIN 7-DEHYDROGENASE"/>
    <property type="match status" value="1"/>
</dbReference>
<name>A0A0Q3HY25_9HYPH</name>
<dbReference type="PRINTS" id="PR00080">
    <property type="entry name" value="SDRFAMILY"/>
</dbReference>
<sequence length="241" mass="24870">MRFHDREVVVTGAGRGIGRAVVARFLVEGARVAAIDLEPPADASDTEQLSWHGFDITDEGAVAAFFAGRNRCDVLVNNAGIPGEGALAALTTAHWNRVFAVNVTAQMLMAQAALPLMRAGASIVNLASVAAHIGFAERAAYCASKSAVLGLTRALAIEFAGRVRINCICPGTVDTPWIARLVGDGADRDERMAAMAGRQAIGRLGAPGEIAAAVAFLASEDASFITGAILTADGGMIIAPT</sequence>
<dbReference type="CDD" id="cd05233">
    <property type="entry name" value="SDR_c"/>
    <property type="match status" value="1"/>
</dbReference>
<dbReference type="AlphaFoldDB" id="A0A0Q3HY25"/>
<dbReference type="PROSITE" id="PS00061">
    <property type="entry name" value="ADH_SHORT"/>
    <property type="match status" value="1"/>
</dbReference>
<comment type="caution">
    <text evidence="3">The sequence shown here is derived from an EMBL/GenBank/DDBJ whole genome shotgun (WGS) entry which is preliminary data.</text>
</comment>
<evidence type="ECO:0000256" key="2">
    <source>
        <dbReference type="ARBA" id="ARBA00023002"/>
    </source>
</evidence>
<proteinExistence type="inferred from homology"/>
<dbReference type="InterPro" id="IPR036291">
    <property type="entry name" value="NAD(P)-bd_dom_sf"/>
</dbReference>
<dbReference type="Pfam" id="PF13561">
    <property type="entry name" value="adh_short_C2"/>
    <property type="match status" value="1"/>
</dbReference>
<dbReference type="Gene3D" id="3.40.50.720">
    <property type="entry name" value="NAD(P)-binding Rossmann-like Domain"/>
    <property type="match status" value="1"/>
</dbReference>
<dbReference type="InterPro" id="IPR051122">
    <property type="entry name" value="SDR_DHRS6-like"/>
</dbReference>
<dbReference type="PRINTS" id="PR00081">
    <property type="entry name" value="GDHRDH"/>
</dbReference>
<reference evidence="3 4" key="1">
    <citation type="submission" date="2015-10" db="EMBL/GenBank/DDBJ databases">
        <title>Draft genome of Bosea thiooxidans.</title>
        <authorList>
            <person name="Wang X."/>
        </authorList>
    </citation>
    <scope>NUCLEOTIDE SEQUENCE [LARGE SCALE GENOMIC DNA]</scope>
    <source>
        <strain evidence="3 4">CGMCC 9174</strain>
    </source>
</reference>
<accession>A0A0Q3HY25</accession>
<keyword evidence="4" id="KW-1185">Reference proteome</keyword>
<organism evidence="3 4">
    <name type="scientific">Bosea thiooxidans</name>
    <dbReference type="NCBI Taxonomy" id="53254"/>
    <lineage>
        <taxon>Bacteria</taxon>
        <taxon>Pseudomonadati</taxon>
        <taxon>Pseudomonadota</taxon>
        <taxon>Alphaproteobacteria</taxon>
        <taxon>Hyphomicrobiales</taxon>
        <taxon>Boseaceae</taxon>
        <taxon>Bosea</taxon>
    </lineage>
</organism>
<dbReference type="STRING" id="53254.SAMN05660750_00696"/>
<evidence type="ECO:0008006" key="5">
    <source>
        <dbReference type="Google" id="ProtNLM"/>
    </source>
</evidence>
<dbReference type="InterPro" id="IPR002347">
    <property type="entry name" value="SDR_fam"/>
</dbReference>
<dbReference type="FunFam" id="3.40.50.720:FF:000084">
    <property type="entry name" value="Short-chain dehydrogenase reductase"/>
    <property type="match status" value="1"/>
</dbReference>
<keyword evidence="2" id="KW-0560">Oxidoreductase</keyword>
<dbReference type="PANTHER" id="PTHR43477:SF1">
    <property type="entry name" value="DIHYDROANTICAPSIN 7-DEHYDROGENASE"/>
    <property type="match status" value="1"/>
</dbReference>
<dbReference type="SUPFAM" id="SSF51735">
    <property type="entry name" value="NAD(P)-binding Rossmann-fold domains"/>
    <property type="match status" value="1"/>
</dbReference>
<comment type="similarity">
    <text evidence="1">Belongs to the short-chain dehydrogenases/reductases (SDR) family.</text>
</comment>